<keyword evidence="6" id="KW-0464">Manganese</keyword>
<evidence type="ECO:0000313" key="9">
    <source>
        <dbReference type="Proteomes" id="UP000053593"/>
    </source>
</evidence>
<comment type="cofactor">
    <cofactor evidence="2">
        <name>Mg(2+)</name>
        <dbReference type="ChEBI" id="CHEBI:18420"/>
    </cofactor>
</comment>
<evidence type="ECO:0000256" key="1">
    <source>
        <dbReference type="ARBA" id="ARBA00001936"/>
    </source>
</evidence>
<reference evidence="8 9" key="1">
    <citation type="submission" date="2014-04" db="EMBL/GenBank/DDBJ databases">
        <title>Evolutionary Origins and Diversification of the Mycorrhizal Mutualists.</title>
        <authorList>
            <consortium name="DOE Joint Genome Institute"/>
            <consortium name="Mycorrhizal Genomics Consortium"/>
            <person name="Kohler A."/>
            <person name="Kuo A."/>
            <person name="Nagy L.G."/>
            <person name="Floudas D."/>
            <person name="Copeland A."/>
            <person name="Barry K.W."/>
            <person name="Cichocki N."/>
            <person name="Veneault-Fourrey C."/>
            <person name="LaButti K."/>
            <person name="Lindquist E.A."/>
            <person name="Lipzen A."/>
            <person name="Lundell T."/>
            <person name="Morin E."/>
            <person name="Murat C."/>
            <person name="Riley R."/>
            <person name="Ohm R."/>
            <person name="Sun H."/>
            <person name="Tunlid A."/>
            <person name="Henrissat B."/>
            <person name="Grigoriev I.V."/>
            <person name="Hibbett D.S."/>
            <person name="Martin F."/>
        </authorList>
    </citation>
    <scope>NUCLEOTIDE SEQUENCE [LARGE SCALE GENOMIC DNA]</scope>
    <source>
        <strain evidence="8 9">FD-317 M1</strain>
    </source>
</reference>
<dbReference type="InterPro" id="IPR015797">
    <property type="entry name" value="NUDIX_hydrolase-like_dom_sf"/>
</dbReference>
<dbReference type="Pfam" id="PF00293">
    <property type="entry name" value="NUDIX"/>
    <property type="match status" value="1"/>
</dbReference>
<evidence type="ECO:0000256" key="2">
    <source>
        <dbReference type="ARBA" id="ARBA00001946"/>
    </source>
</evidence>
<evidence type="ECO:0000256" key="6">
    <source>
        <dbReference type="ARBA" id="ARBA00023211"/>
    </source>
</evidence>
<sequence>MHAAAPYFHLSRPFTRKSLQAVRNALQLAQQIGDTASMQTAPGKAAVLIPLANVQNTPGILLEVRGKALRSHSGEVSFPGGRVDPTDASLVDAALRETREELGIEPVNIEILGSIGPPEINLRGNMIVHPVVGFVHADPATSRSSSVPGDDEPLPSCDLTAIRKNISPVEVDAVFHLPLSSLISPPRLRSSLFRGNRPYWAIGVTDLVEEGVTERQQRQQDEFDIEDDSEIGAGKYGIEVWGLTGWYLNLLMKRLKVYE</sequence>
<gene>
    <name evidence="8" type="ORF">GYMLUDRAFT_567083</name>
</gene>
<dbReference type="AlphaFoldDB" id="A0A0D0CYT8"/>
<dbReference type="InterPro" id="IPR045121">
    <property type="entry name" value="CoAse"/>
</dbReference>
<evidence type="ECO:0000256" key="3">
    <source>
        <dbReference type="ARBA" id="ARBA00022723"/>
    </source>
</evidence>
<evidence type="ECO:0000313" key="8">
    <source>
        <dbReference type="EMBL" id="KIK61588.1"/>
    </source>
</evidence>
<dbReference type="EMBL" id="KN834770">
    <property type="protein sequence ID" value="KIK61588.1"/>
    <property type="molecule type" value="Genomic_DNA"/>
</dbReference>
<accession>A0A0D0CYT8</accession>
<dbReference type="InterPro" id="IPR000086">
    <property type="entry name" value="NUDIX_hydrolase_dom"/>
</dbReference>
<dbReference type="Proteomes" id="UP000053593">
    <property type="component" value="Unassembled WGS sequence"/>
</dbReference>
<evidence type="ECO:0000259" key="7">
    <source>
        <dbReference type="PROSITE" id="PS51462"/>
    </source>
</evidence>
<dbReference type="PROSITE" id="PS51462">
    <property type="entry name" value="NUDIX"/>
    <property type="match status" value="1"/>
</dbReference>
<keyword evidence="5" id="KW-0460">Magnesium</keyword>
<organism evidence="8 9">
    <name type="scientific">Collybiopsis luxurians FD-317 M1</name>
    <dbReference type="NCBI Taxonomy" id="944289"/>
    <lineage>
        <taxon>Eukaryota</taxon>
        <taxon>Fungi</taxon>
        <taxon>Dikarya</taxon>
        <taxon>Basidiomycota</taxon>
        <taxon>Agaricomycotina</taxon>
        <taxon>Agaricomycetes</taxon>
        <taxon>Agaricomycetidae</taxon>
        <taxon>Agaricales</taxon>
        <taxon>Marasmiineae</taxon>
        <taxon>Omphalotaceae</taxon>
        <taxon>Collybiopsis</taxon>
        <taxon>Collybiopsis luxurians</taxon>
    </lineage>
</organism>
<dbReference type="GO" id="GO:0046872">
    <property type="term" value="F:metal ion binding"/>
    <property type="evidence" value="ECO:0007669"/>
    <property type="project" value="UniProtKB-KW"/>
</dbReference>
<dbReference type="SUPFAM" id="SSF55811">
    <property type="entry name" value="Nudix"/>
    <property type="match status" value="1"/>
</dbReference>
<feature type="domain" description="Nudix hydrolase" evidence="7">
    <location>
        <begin position="42"/>
        <end position="202"/>
    </location>
</feature>
<comment type="cofactor">
    <cofactor evidence="1">
        <name>Mn(2+)</name>
        <dbReference type="ChEBI" id="CHEBI:29035"/>
    </cofactor>
</comment>
<dbReference type="PANTHER" id="PTHR12992">
    <property type="entry name" value="NUDIX HYDROLASE"/>
    <property type="match status" value="1"/>
</dbReference>
<keyword evidence="4" id="KW-0378">Hydrolase</keyword>
<name>A0A0D0CYT8_9AGAR</name>
<protein>
    <submittedName>
        <fullName evidence="8">Unplaced genomic scaffold GYMLUscaffold_22, whole genome shotgun sequence</fullName>
    </submittedName>
</protein>
<dbReference type="CDD" id="cd03426">
    <property type="entry name" value="NUDIX_CoAse_Nudt7"/>
    <property type="match status" value="1"/>
</dbReference>
<dbReference type="Gene3D" id="3.90.79.10">
    <property type="entry name" value="Nucleoside Triphosphate Pyrophosphohydrolase"/>
    <property type="match status" value="1"/>
</dbReference>
<evidence type="ECO:0000256" key="5">
    <source>
        <dbReference type="ARBA" id="ARBA00022842"/>
    </source>
</evidence>
<keyword evidence="3" id="KW-0479">Metal-binding</keyword>
<keyword evidence="9" id="KW-1185">Reference proteome</keyword>
<dbReference type="OrthoDB" id="206213at2759"/>
<dbReference type="GO" id="GO:0015938">
    <property type="term" value="P:coenzyme A catabolic process"/>
    <property type="evidence" value="ECO:0007669"/>
    <property type="project" value="TreeGrafter"/>
</dbReference>
<dbReference type="GO" id="GO:0010945">
    <property type="term" value="F:coenzyme A diphosphatase activity"/>
    <property type="evidence" value="ECO:0007669"/>
    <property type="project" value="InterPro"/>
</dbReference>
<dbReference type="PANTHER" id="PTHR12992:SF24">
    <property type="entry name" value="PEROXISOMAL COENZYME A DIPHOSPHATASE NUDT7"/>
    <property type="match status" value="1"/>
</dbReference>
<proteinExistence type="predicted"/>
<dbReference type="HOGENOM" id="CLU_076940_0_0_1"/>
<evidence type="ECO:0000256" key="4">
    <source>
        <dbReference type="ARBA" id="ARBA00022801"/>
    </source>
</evidence>